<name>A0A645FED2_9ZZZZ</name>
<dbReference type="AlphaFoldDB" id="A0A645FED2"/>
<organism evidence="1">
    <name type="scientific">bioreactor metagenome</name>
    <dbReference type="NCBI Taxonomy" id="1076179"/>
    <lineage>
        <taxon>unclassified sequences</taxon>
        <taxon>metagenomes</taxon>
        <taxon>ecological metagenomes</taxon>
    </lineage>
</organism>
<proteinExistence type="predicted"/>
<evidence type="ECO:0000313" key="1">
    <source>
        <dbReference type="EMBL" id="MPN10854.1"/>
    </source>
</evidence>
<dbReference type="EMBL" id="VSSQ01057040">
    <property type="protein sequence ID" value="MPN10854.1"/>
    <property type="molecule type" value="Genomic_DNA"/>
</dbReference>
<reference evidence="1" key="1">
    <citation type="submission" date="2019-08" db="EMBL/GenBank/DDBJ databases">
        <authorList>
            <person name="Kucharzyk K."/>
            <person name="Murdoch R.W."/>
            <person name="Higgins S."/>
            <person name="Loffler F."/>
        </authorList>
    </citation>
    <scope>NUCLEOTIDE SEQUENCE</scope>
</reference>
<accession>A0A645FED2</accession>
<comment type="caution">
    <text evidence="1">The sequence shown here is derived from an EMBL/GenBank/DDBJ whole genome shotgun (WGS) entry which is preliminary data.</text>
</comment>
<gene>
    <name evidence="1" type="ORF">SDC9_158151</name>
</gene>
<protein>
    <submittedName>
        <fullName evidence="1">Uncharacterized protein</fullName>
    </submittedName>
</protein>
<sequence>MEPVGLLFPACLELKFPVGPVVEIPALVITVAPGDGWNIHRIYQLGSAEIGIAYDAAHGGGRLPVHLQRHVRRLFKLKLFHSLGTIRA</sequence>